<evidence type="ECO:0000256" key="1">
    <source>
        <dbReference type="SAM" id="Phobius"/>
    </source>
</evidence>
<name>E9SEV8_RUMAL</name>
<feature type="transmembrane region" description="Helical" evidence="1">
    <location>
        <begin position="7"/>
        <end position="27"/>
    </location>
</feature>
<sequence>MDKFKKGFAFIFFMLAGIVLGAFLAIVCENQPYVYWMSWGKDLGIESFSVDLYVIKFSLGLMVHATISQIVTILIALIAFAKIGKSI</sequence>
<dbReference type="InterPro" id="IPR025470">
    <property type="entry name" value="DUF4321"/>
</dbReference>
<keyword evidence="3" id="KW-1185">Reference proteome</keyword>
<comment type="caution">
    <text evidence="2">The sequence shown here is derived from an EMBL/GenBank/DDBJ whole genome shotgun (WGS) entry which is preliminary data.</text>
</comment>
<keyword evidence="1" id="KW-0812">Transmembrane</keyword>
<accession>E9SEV8</accession>
<dbReference type="EMBL" id="ADKM02000106">
    <property type="protein sequence ID" value="EGC02186.1"/>
    <property type="molecule type" value="Genomic_DNA"/>
</dbReference>
<keyword evidence="1" id="KW-1133">Transmembrane helix</keyword>
<dbReference type="eggNOG" id="ENOG5032JDE">
    <property type="taxonomic scope" value="Bacteria"/>
</dbReference>
<dbReference type="AlphaFoldDB" id="E9SEV8"/>
<evidence type="ECO:0000313" key="3">
    <source>
        <dbReference type="Proteomes" id="UP000004259"/>
    </source>
</evidence>
<reference evidence="2 3" key="1">
    <citation type="submission" date="2011-02" db="EMBL/GenBank/DDBJ databases">
        <authorList>
            <person name="Nelson K.E."/>
            <person name="Sutton G."/>
            <person name="Torralba M."/>
            <person name="Durkin S."/>
            <person name="Harkins D."/>
            <person name="Montgomery R."/>
            <person name="Ziemer C."/>
            <person name="Klaassens E."/>
            <person name="Ocuiv P."/>
            <person name="Morrison M."/>
        </authorList>
    </citation>
    <scope>NUCLEOTIDE SEQUENCE [LARGE SCALE GENOMIC DNA]</scope>
    <source>
        <strain evidence="2 3">8</strain>
    </source>
</reference>
<protein>
    <submittedName>
        <fullName evidence="2">Conserved domain protein</fullName>
    </submittedName>
</protein>
<dbReference type="RefSeq" id="WP_002851404.1">
    <property type="nucleotide sequence ID" value="NZ_ADKM02000106.1"/>
</dbReference>
<gene>
    <name evidence="2" type="ORF">CUS_4252</name>
</gene>
<dbReference type="Pfam" id="PF14209">
    <property type="entry name" value="DUF4321"/>
    <property type="match status" value="1"/>
</dbReference>
<dbReference type="OrthoDB" id="1822271at2"/>
<dbReference type="Proteomes" id="UP000004259">
    <property type="component" value="Unassembled WGS sequence"/>
</dbReference>
<organism evidence="2 3">
    <name type="scientific">Ruminococcus albus 8</name>
    <dbReference type="NCBI Taxonomy" id="246199"/>
    <lineage>
        <taxon>Bacteria</taxon>
        <taxon>Bacillati</taxon>
        <taxon>Bacillota</taxon>
        <taxon>Clostridia</taxon>
        <taxon>Eubacteriales</taxon>
        <taxon>Oscillospiraceae</taxon>
        <taxon>Ruminococcus</taxon>
    </lineage>
</organism>
<feature type="transmembrane region" description="Helical" evidence="1">
    <location>
        <begin position="57"/>
        <end position="81"/>
    </location>
</feature>
<evidence type="ECO:0000313" key="2">
    <source>
        <dbReference type="EMBL" id="EGC02186.1"/>
    </source>
</evidence>
<keyword evidence="1" id="KW-0472">Membrane</keyword>
<proteinExistence type="predicted"/>